<protein>
    <submittedName>
        <fullName evidence="1">Nitrilase family protein</fullName>
    </submittedName>
</protein>
<accession>A0A3A8PNI5</accession>
<organism evidence="1 2">
    <name type="scientific">Corallococcus interemptor</name>
    <dbReference type="NCBI Taxonomy" id="2316720"/>
    <lineage>
        <taxon>Bacteria</taxon>
        <taxon>Pseudomonadati</taxon>
        <taxon>Myxococcota</taxon>
        <taxon>Myxococcia</taxon>
        <taxon>Myxococcales</taxon>
        <taxon>Cystobacterineae</taxon>
        <taxon>Myxococcaceae</taxon>
        <taxon>Corallococcus</taxon>
    </lineage>
</organism>
<evidence type="ECO:0000313" key="1">
    <source>
        <dbReference type="EMBL" id="RKH55225.1"/>
    </source>
</evidence>
<gene>
    <name evidence="1" type="ORF">D7X96_39365</name>
</gene>
<name>A0A3A8PNI5_9BACT</name>
<keyword evidence="2" id="KW-1185">Reference proteome</keyword>
<reference evidence="2" key="1">
    <citation type="submission" date="2018-09" db="EMBL/GenBank/DDBJ databases">
        <authorList>
            <person name="Livingstone P.G."/>
            <person name="Whitworth D.E."/>
        </authorList>
    </citation>
    <scope>NUCLEOTIDE SEQUENCE [LARGE SCALE GENOMIC DNA]</scope>
    <source>
        <strain evidence="2">AB047A</strain>
    </source>
</reference>
<dbReference type="Proteomes" id="UP000282656">
    <property type="component" value="Unassembled WGS sequence"/>
</dbReference>
<proteinExistence type="predicted"/>
<evidence type="ECO:0000313" key="2">
    <source>
        <dbReference type="Proteomes" id="UP000282656"/>
    </source>
</evidence>
<feature type="non-terminal residue" evidence="1">
    <location>
        <position position="1"/>
    </location>
</feature>
<dbReference type="AlphaFoldDB" id="A0A3A8PNI5"/>
<sequence>ITLQKEELEKIREKMPFWKDADSFKILQD</sequence>
<dbReference type="EMBL" id="RAWM01000405">
    <property type="protein sequence ID" value="RKH55225.1"/>
    <property type="molecule type" value="Genomic_DNA"/>
</dbReference>
<comment type="caution">
    <text evidence="1">The sequence shown here is derived from an EMBL/GenBank/DDBJ whole genome shotgun (WGS) entry which is preliminary data.</text>
</comment>